<dbReference type="SMART" id="SM00490">
    <property type="entry name" value="HELICc"/>
    <property type="match status" value="1"/>
</dbReference>
<keyword evidence="6" id="KW-0067">ATP-binding</keyword>
<dbReference type="AlphaFoldDB" id="A0A1G6M4D8"/>
<evidence type="ECO:0000256" key="4">
    <source>
        <dbReference type="ARBA" id="ARBA00022801"/>
    </source>
</evidence>
<evidence type="ECO:0000256" key="10">
    <source>
        <dbReference type="ARBA" id="ARBA00034808"/>
    </source>
</evidence>
<dbReference type="InterPro" id="IPR011545">
    <property type="entry name" value="DEAD/DEAH_box_helicase_dom"/>
</dbReference>
<evidence type="ECO:0000313" key="15">
    <source>
        <dbReference type="EMBL" id="SDC50363.1"/>
    </source>
</evidence>
<dbReference type="InterPro" id="IPR027417">
    <property type="entry name" value="P-loop_NTPase"/>
</dbReference>
<dbReference type="SMART" id="SM00487">
    <property type="entry name" value="DEXDc"/>
    <property type="match status" value="1"/>
</dbReference>
<evidence type="ECO:0000259" key="13">
    <source>
        <dbReference type="PROSITE" id="PS51192"/>
    </source>
</evidence>
<sequence length="635" mass="72697">MEQFNEILLRYWGYSQFRPMQKEIIQSVFEGKDTLALLPTGGGKSICFQVPAMAMEGICLVVSPLIALMKDQVENLEKKGIKALSVHSGMSRREIDIILENATTQRYKFLYLSPERLSTQLFTDKLRGMTVSMIAVDEAHCISQWGYDFRPNYMKISEIRELLPNVPILALTATATPAVVEDIQEKLRFRKKNIIKKSFERKNLVYVVRETEDKQKLLVKLIEKIPGCGIVYVRNRQSAKETAALLVKNGFSADYYHAGLGYEARSTKQNNWKQGKTRIIVSTNAFGMGIDKSDVRFVVHTDLPDSPEAYFQEAGRAGRDEKTAFAILLFSPSDRNKLEQRIETSFPPIEEIKLTYQSLCNYLQIPIGAGKDSVHDFKLQDFAAHYKFNALRAYNSLKILQMEGYLELTDEVNNPSKLMFIMERDELYKLQVANPDIDKIIKLLLRTYPGLFSGFVKIEEETLGKRAGIAGEKMQELLKQMERMRVIYYFPKKRTPLLIMMEERLDQKNIRISPETYLDRKTRFKQRIEATLQYAECTTVCRSQQLLAYFGETSGKPCGLCDVCKALATVGLTAEEERQIKSAIQKLLLDQPISAEALVDSIPFSPEKSLEIIRWLLDKSMIKTDNGLLYWSDAQ</sequence>
<protein>
    <recommendedName>
        <fullName evidence="11">ATP-dependent DNA helicase RecQ</fullName>
        <ecNumber evidence="10">5.6.2.4</ecNumber>
    </recommendedName>
    <alternativeName>
        <fullName evidence="12">DNA 3'-5' helicase RecQ</fullName>
    </alternativeName>
</protein>
<dbReference type="GO" id="GO:0006281">
    <property type="term" value="P:DNA repair"/>
    <property type="evidence" value="ECO:0007669"/>
    <property type="project" value="TreeGrafter"/>
</dbReference>
<keyword evidence="3" id="KW-0547">Nucleotide-binding</keyword>
<evidence type="ECO:0000256" key="12">
    <source>
        <dbReference type="ARBA" id="ARBA00044550"/>
    </source>
</evidence>
<keyword evidence="16" id="KW-1185">Reference proteome</keyword>
<dbReference type="NCBIfam" id="TIGR00614">
    <property type="entry name" value="recQ_fam"/>
    <property type="match status" value="1"/>
</dbReference>
<dbReference type="CDD" id="cd17920">
    <property type="entry name" value="DEXHc_RecQ"/>
    <property type="match status" value="1"/>
</dbReference>
<keyword evidence="2" id="KW-0479">Metal-binding</keyword>
<dbReference type="GO" id="GO:0005524">
    <property type="term" value="F:ATP binding"/>
    <property type="evidence" value="ECO:0007669"/>
    <property type="project" value="UniProtKB-KW"/>
</dbReference>
<dbReference type="Gene3D" id="3.40.50.300">
    <property type="entry name" value="P-loop containing nucleotide triphosphate hydrolases"/>
    <property type="match status" value="2"/>
</dbReference>
<evidence type="ECO:0000256" key="5">
    <source>
        <dbReference type="ARBA" id="ARBA00022806"/>
    </source>
</evidence>
<dbReference type="PROSITE" id="PS51192">
    <property type="entry name" value="HELICASE_ATP_BIND_1"/>
    <property type="match status" value="1"/>
</dbReference>
<dbReference type="PROSITE" id="PS51194">
    <property type="entry name" value="HELICASE_CTER"/>
    <property type="match status" value="1"/>
</dbReference>
<evidence type="ECO:0000256" key="1">
    <source>
        <dbReference type="ARBA" id="ARBA00005446"/>
    </source>
</evidence>
<dbReference type="GO" id="GO:0003677">
    <property type="term" value="F:DNA binding"/>
    <property type="evidence" value="ECO:0007669"/>
    <property type="project" value="UniProtKB-KW"/>
</dbReference>
<dbReference type="InterPro" id="IPR014001">
    <property type="entry name" value="Helicase_ATP-bd"/>
</dbReference>
<accession>A0A1G6M4D8</accession>
<dbReference type="GO" id="GO:0043138">
    <property type="term" value="F:3'-5' DNA helicase activity"/>
    <property type="evidence" value="ECO:0007669"/>
    <property type="project" value="UniProtKB-EC"/>
</dbReference>
<dbReference type="STRING" id="1640674.SAMN05216323_103419"/>
<dbReference type="FunFam" id="3.40.50.300:FF:001389">
    <property type="entry name" value="ATP-dependent DNA helicase RecQ"/>
    <property type="match status" value="1"/>
</dbReference>
<dbReference type="GO" id="GO:0009378">
    <property type="term" value="F:four-way junction helicase activity"/>
    <property type="evidence" value="ECO:0007669"/>
    <property type="project" value="TreeGrafter"/>
</dbReference>
<dbReference type="RefSeq" id="WP_092438529.1">
    <property type="nucleotide sequence ID" value="NZ_FMYP01000034.1"/>
</dbReference>
<evidence type="ECO:0000313" key="16">
    <source>
        <dbReference type="Proteomes" id="UP000199452"/>
    </source>
</evidence>
<dbReference type="GO" id="GO:0016787">
    <property type="term" value="F:hydrolase activity"/>
    <property type="evidence" value="ECO:0007669"/>
    <property type="project" value="UniProtKB-KW"/>
</dbReference>
<evidence type="ECO:0000256" key="2">
    <source>
        <dbReference type="ARBA" id="ARBA00022723"/>
    </source>
</evidence>
<dbReference type="OrthoDB" id="9763310at2"/>
<feature type="domain" description="Helicase C-terminal" evidence="14">
    <location>
        <begin position="217"/>
        <end position="360"/>
    </location>
</feature>
<dbReference type="Pfam" id="PF16124">
    <property type="entry name" value="RecQ_Zn_bind"/>
    <property type="match status" value="1"/>
</dbReference>
<dbReference type="GO" id="GO:0030894">
    <property type="term" value="C:replisome"/>
    <property type="evidence" value="ECO:0007669"/>
    <property type="project" value="TreeGrafter"/>
</dbReference>
<dbReference type="GO" id="GO:0046872">
    <property type="term" value="F:metal ion binding"/>
    <property type="evidence" value="ECO:0007669"/>
    <property type="project" value="UniProtKB-KW"/>
</dbReference>
<keyword evidence="7" id="KW-0238">DNA-binding</keyword>
<evidence type="ECO:0000256" key="8">
    <source>
        <dbReference type="ARBA" id="ARBA00023235"/>
    </source>
</evidence>
<dbReference type="EC" id="5.6.2.4" evidence="10"/>
<evidence type="ECO:0000256" key="11">
    <source>
        <dbReference type="ARBA" id="ARBA00044535"/>
    </source>
</evidence>
<dbReference type="InterPro" id="IPR036388">
    <property type="entry name" value="WH-like_DNA-bd_sf"/>
</dbReference>
<evidence type="ECO:0000256" key="7">
    <source>
        <dbReference type="ARBA" id="ARBA00023125"/>
    </source>
</evidence>
<evidence type="ECO:0000256" key="3">
    <source>
        <dbReference type="ARBA" id="ARBA00022741"/>
    </source>
</evidence>
<keyword evidence="4" id="KW-0378">Hydrolase</keyword>
<proteinExistence type="inferred from homology"/>
<dbReference type="PANTHER" id="PTHR13710">
    <property type="entry name" value="DNA HELICASE RECQ FAMILY MEMBER"/>
    <property type="match status" value="1"/>
</dbReference>
<evidence type="ECO:0000256" key="9">
    <source>
        <dbReference type="ARBA" id="ARBA00034617"/>
    </source>
</evidence>
<feature type="domain" description="Helicase ATP-binding" evidence="13">
    <location>
        <begin position="25"/>
        <end position="193"/>
    </location>
</feature>
<dbReference type="InterPro" id="IPR032284">
    <property type="entry name" value="RecQ_Zn-bd"/>
</dbReference>
<keyword evidence="8" id="KW-0413">Isomerase</keyword>
<dbReference type="Proteomes" id="UP000199452">
    <property type="component" value="Unassembled WGS sequence"/>
</dbReference>
<dbReference type="EMBL" id="FMYP01000034">
    <property type="protein sequence ID" value="SDC50363.1"/>
    <property type="molecule type" value="Genomic_DNA"/>
</dbReference>
<gene>
    <name evidence="15" type="ORF">SAMN05216323_103419</name>
</gene>
<dbReference type="InterPro" id="IPR004589">
    <property type="entry name" value="DNA_helicase_ATP-dep_RecQ"/>
</dbReference>
<dbReference type="Pfam" id="PF00270">
    <property type="entry name" value="DEAD"/>
    <property type="match status" value="1"/>
</dbReference>
<dbReference type="GO" id="GO:0006310">
    <property type="term" value="P:DNA recombination"/>
    <property type="evidence" value="ECO:0007669"/>
    <property type="project" value="InterPro"/>
</dbReference>
<keyword evidence="5 15" id="KW-0347">Helicase</keyword>
<dbReference type="Gene3D" id="1.10.10.10">
    <property type="entry name" value="Winged helix-like DNA-binding domain superfamily/Winged helix DNA-binding domain"/>
    <property type="match status" value="1"/>
</dbReference>
<dbReference type="InterPro" id="IPR001650">
    <property type="entry name" value="Helicase_C-like"/>
</dbReference>
<dbReference type="GO" id="GO:0043590">
    <property type="term" value="C:bacterial nucleoid"/>
    <property type="evidence" value="ECO:0007669"/>
    <property type="project" value="TreeGrafter"/>
</dbReference>
<comment type="catalytic activity">
    <reaction evidence="9">
        <text>Couples ATP hydrolysis with the unwinding of duplex DNA by translocating in the 3'-5' direction.</text>
        <dbReference type="EC" id="5.6.2.4"/>
    </reaction>
</comment>
<comment type="similarity">
    <text evidence="1">Belongs to the helicase family. RecQ subfamily.</text>
</comment>
<dbReference type="PANTHER" id="PTHR13710:SF105">
    <property type="entry name" value="ATP-DEPENDENT DNA HELICASE Q1"/>
    <property type="match status" value="1"/>
</dbReference>
<dbReference type="GO" id="GO:0005737">
    <property type="term" value="C:cytoplasm"/>
    <property type="evidence" value="ECO:0007669"/>
    <property type="project" value="TreeGrafter"/>
</dbReference>
<dbReference type="Pfam" id="PF00271">
    <property type="entry name" value="Helicase_C"/>
    <property type="match status" value="1"/>
</dbReference>
<name>A0A1G6M4D8_9BACT</name>
<organism evidence="15 16">
    <name type="scientific">Williamwhitmania taraxaci</name>
    <dbReference type="NCBI Taxonomy" id="1640674"/>
    <lineage>
        <taxon>Bacteria</taxon>
        <taxon>Pseudomonadati</taxon>
        <taxon>Bacteroidota</taxon>
        <taxon>Bacteroidia</taxon>
        <taxon>Bacteroidales</taxon>
        <taxon>Williamwhitmaniaceae</taxon>
        <taxon>Williamwhitmania</taxon>
    </lineage>
</organism>
<dbReference type="SUPFAM" id="SSF52540">
    <property type="entry name" value="P-loop containing nucleoside triphosphate hydrolases"/>
    <property type="match status" value="1"/>
</dbReference>
<evidence type="ECO:0000259" key="14">
    <source>
        <dbReference type="PROSITE" id="PS51194"/>
    </source>
</evidence>
<reference evidence="15 16" key="1">
    <citation type="submission" date="2016-09" db="EMBL/GenBank/DDBJ databases">
        <authorList>
            <person name="Capua I."/>
            <person name="De Benedictis P."/>
            <person name="Joannis T."/>
            <person name="Lombin L.H."/>
            <person name="Cattoli G."/>
        </authorList>
    </citation>
    <scope>NUCLEOTIDE SEQUENCE [LARGE SCALE GENOMIC DNA]</scope>
    <source>
        <strain evidence="15 16">A7P-90m</strain>
    </source>
</reference>
<evidence type="ECO:0000256" key="6">
    <source>
        <dbReference type="ARBA" id="ARBA00022840"/>
    </source>
</evidence>